<dbReference type="EMBL" id="RBNJ01026292">
    <property type="protein sequence ID" value="RUS14988.1"/>
    <property type="molecule type" value="Genomic_DNA"/>
</dbReference>
<reference evidence="1 2" key="1">
    <citation type="journal article" date="2018" name="New Phytol.">
        <title>Phylogenomics of Endogonaceae and evolution of mycorrhizas within Mucoromycota.</title>
        <authorList>
            <person name="Chang Y."/>
            <person name="Desiro A."/>
            <person name="Na H."/>
            <person name="Sandor L."/>
            <person name="Lipzen A."/>
            <person name="Clum A."/>
            <person name="Barry K."/>
            <person name="Grigoriev I.V."/>
            <person name="Martin F.M."/>
            <person name="Stajich J.E."/>
            <person name="Smith M.E."/>
            <person name="Bonito G."/>
            <person name="Spatafora J.W."/>
        </authorList>
    </citation>
    <scope>NUCLEOTIDE SEQUENCE [LARGE SCALE GENOMIC DNA]</scope>
    <source>
        <strain evidence="1 2">AD002</strain>
    </source>
</reference>
<dbReference type="SUPFAM" id="SSF53383">
    <property type="entry name" value="PLP-dependent transferases"/>
    <property type="match status" value="1"/>
</dbReference>
<evidence type="ECO:0000313" key="2">
    <source>
        <dbReference type="Proteomes" id="UP000274822"/>
    </source>
</evidence>
<dbReference type="Proteomes" id="UP000274822">
    <property type="component" value="Unassembled WGS sequence"/>
</dbReference>
<dbReference type="Gene3D" id="3.40.640.10">
    <property type="entry name" value="Type I PLP-dependent aspartate aminotransferase-like (Major domain)"/>
    <property type="match status" value="1"/>
</dbReference>
<proteinExistence type="predicted"/>
<name>A0A433PBU5_9FUNG</name>
<accession>A0A433PBU5</accession>
<comment type="caution">
    <text evidence="1">The sequence shown here is derived from an EMBL/GenBank/DDBJ whole genome shotgun (WGS) entry which is preliminary data.</text>
</comment>
<evidence type="ECO:0000313" key="1">
    <source>
        <dbReference type="EMBL" id="RUS14988.1"/>
    </source>
</evidence>
<protein>
    <submittedName>
        <fullName evidence="1">Uncharacterized protein</fullName>
    </submittedName>
</protein>
<dbReference type="InterPro" id="IPR015421">
    <property type="entry name" value="PyrdxlP-dep_Trfase_major"/>
</dbReference>
<dbReference type="InterPro" id="IPR015424">
    <property type="entry name" value="PyrdxlP-dep_Trfase"/>
</dbReference>
<gene>
    <name evidence="1" type="ORF">BC938DRAFT_477132</name>
</gene>
<sequence length="90" mass="10362">MLKRKWESYEITHMHIIILKNDPYYYLQRFDSMNKILSTSMRLGWITGPKQFDQTDYFHTLVTKLQPSSISQAIAMSSLSTGATLASSPT</sequence>
<dbReference type="AlphaFoldDB" id="A0A433PBU5"/>
<organism evidence="1 2">
    <name type="scientific">Jimgerdemannia flammicorona</name>
    <dbReference type="NCBI Taxonomy" id="994334"/>
    <lineage>
        <taxon>Eukaryota</taxon>
        <taxon>Fungi</taxon>
        <taxon>Fungi incertae sedis</taxon>
        <taxon>Mucoromycota</taxon>
        <taxon>Mucoromycotina</taxon>
        <taxon>Endogonomycetes</taxon>
        <taxon>Endogonales</taxon>
        <taxon>Endogonaceae</taxon>
        <taxon>Jimgerdemannia</taxon>
    </lineage>
</organism>
<keyword evidence="2" id="KW-1185">Reference proteome</keyword>